<keyword evidence="5" id="KW-0963">Cytoplasm</keyword>
<dbReference type="GO" id="GO:0007059">
    <property type="term" value="P:chromosome segregation"/>
    <property type="evidence" value="ECO:0007669"/>
    <property type="project" value="InterPro"/>
</dbReference>
<keyword evidence="16" id="KW-1185">Reference proteome</keyword>
<dbReference type="InterPro" id="IPR042091">
    <property type="entry name" value="Ska2_N"/>
</dbReference>
<evidence type="ECO:0000256" key="12">
    <source>
        <dbReference type="ARBA" id="ARBA00023328"/>
    </source>
</evidence>
<protein>
    <recommendedName>
        <fullName evidence="13">Protein FAM33A</fullName>
    </recommendedName>
</protein>
<keyword evidence="4" id="KW-0158">Chromosome</keyword>
<evidence type="ECO:0000256" key="7">
    <source>
        <dbReference type="ARBA" id="ARBA00022701"/>
    </source>
</evidence>
<dbReference type="GO" id="GO:0005876">
    <property type="term" value="C:spindle microtubule"/>
    <property type="evidence" value="ECO:0007669"/>
    <property type="project" value="InterPro"/>
</dbReference>
<dbReference type="PANTHER" id="PTHR32017:SF3">
    <property type="entry name" value="SPINDLE AND KINETOCHORE-ASSOCIATED PROTEIN 2"/>
    <property type="match status" value="1"/>
</dbReference>
<dbReference type="GO" id="GO:0008017">
    <property type="term" value="F:microtubule binding"/>
    <property type="evidence" value="ECO:0007669"/>
    <property type="project" value="InterPro"/>
</dbReference>
<dbReference type="EMBL" id="JANPWB010000005">
    <property type="protein sequence ID" value="KAJ1185750.1"/>
    <property type="molecule type" value="Genomic_DNA"/>
</dbReference>
<accession>A0AAV7UA35</accession>
<evidence type="ECO:0000259" key="14">
    <source>
        <dbReference type="Pfam" id="PF16740"/>
    </source>
</evidence>
<evidence type="ECO:0000256" key="10">
    <source>
        <dbReference type="ARBA" id="ARBA00023212"/>
    </source>
</evidence>
<dbReference type="GO" id="GO:0051301">
    <property type="term" value="P:cell division"/>
    <property type="evidence" value="ECO:0007669"/>
    <property type="project" value="UniProtKB-KW"/>
</dbReference>
<comment type="similarity">
    <text evidence="3">Belongs to the SKA2 family.</text>
</comment>
<dbReference type="GO" id="GO:0000278">
    <property type="term" value="P:mitotic cell cycle"/>
    <property type="evidence" value="ECO:0007669"/>
    <property type="project" value="TreeGrafter"/>
</dbReference>
<evidence type="ECO:0000256" key="5">
    <source>
        <dbReference type="ARBA" id="ARBA00022490"/>
    </source>
</evidence>
<name>A0AAV7UA35_PLEWA</name>
<organism evidence="15 16">
    <name type="scientific">Pleurodeles waltl</name>
    <name type="common">Iberian ribbed newt</name>
    <dbReference type="NCBI Taxonomy" id="8319"/>
    <lineage>
        <taxon>Eukaryota</taxon>
        <taxon>Metazoa</taxon>
        <taxon>Chordata</taxon>
        <taxon>Craniata</taxon>
        <taxon>Vertebrata</taxon>
        <taxon>Euteleostomi</taxon>
        <taxon>Amphibia</taxon>
        <taxon>Batrachia</taxon>
        <taxon>Caudata</taxon>
        <taxon>Salamandroidea</taxon>
        <taxon>Salamandridae</taxon>
        <taxon>Pleurodelinae</taxon>
        <taxon>Pleurodeles</taxon>
    </lineage>
</organism>
<evidence type="ECO:0000256" key="8">
    <source>
        <dbReference type="ARBA" id="ARBA00022776"/>
    </source>
</evidence>
<keyword evidence="10" id="KW-0206">Cytoskeleton</keyword>
<evidence type="ECO:0000256" key="6">
    <source>
        <dbReference type="ARBA" id="ARBA00022618"/>
    </source>
</evidence>
<reference evidence="15" key="1">
    <citation type="journal article" date="2022" name="bioRxiv">
        <title>Sequencing and chromosome-scale assembly of the giantPleurodeles waltlgenome.</title>
        <authorList>
            <person name="Brown T."/>
            <person name="Elewa A."/>
            <person name="Iarovenko S."/>
            <person name="Subramanian E."/>
            <person name="Araus A.J."/>
            <person name="Petzold A."/>
            <person name="Susuki M."/>
            <person name="Suzuki K.-i.T."/>
            <person name="Hayashi T."/>
            <person name="Toyoda A."/>
            <person name="Oliveira C."/>
            <person name="Osipova E."/>
            <person name="Leigh N.D."/>
            <person name="Simon A."/>
            <person name="Yun M.H."/>
        </authorList>
    </citation>
    <scope>NUCLEOTIDE SEQUENCE</scope>
    <source>
        <strain evidence="15">20211129_DDA</strain>
        <tissue evidence="15">Liver</tissue>
    </source>
</reference>
<dbReference type="Gene3D" id="6.10.250.1380">
    <property type="match status" value="1"/>
</dbReference>
<evidence type="ECO:0000313" key="15">
    <source>
        <dbReference type="EMBL" id="KAJ1185750.1"/>
    </source>
</evidence>
<evidence type="ECO:0000256" key="13">
    <source>
        <dbReference type="ARBA" id="ARBA00029651"/>
    </source>
</evidence>
<keyword evidence="7" id="KW-0493">Microtubule</keyword>
<proteinExistence type="inferred from homology"/>
<evidence type="ECO:0000313" key="16">
    <source>
        <dbReference type="Proteomes" id="UP001066276"/>
    </source>
</evidence>
<keyword evidence="8" id="KW-0498">Mitosis</keyword>
<dbReference type="Pfam" id="PF16740">
    <property type="entry name" value="SKA2"/>
    <property type="match status" value="1"/>
</dbReference>
<evidence type="ECO:0000256" key="2">
    <source>
        <dbReference type="ARBA" id="ARBA00004629"/>
    </source>
</evidence>
<evidence type="ECO:0000256" key="11">
    <source>
        <dbReference type="ARBA" id="ARBA00023306"/>
    </source>
</evidence>
<evidence type="ECO:0000256" key="9">
    <source>
        <dbReference type="ARBA" id="ARBA00022838"/>
    </source>
</evidence>
<dbReference type="AlphaFoldDB" id="A0AAV7UA35"/>
<keyword evidence="6" id="KW-0132">Cell division</keyword>
<evidence type="ECO:0000256" key="4">
    <source>
        <dbReference type="ARBA" id="ARBA00022454"/>
    </source>
</evidence>
<keyword evidence="12" id="KW-0137">Centromere</keyword>
<sequence>MESAVNKLEAMFQKAESDLNYIEQKLEFEIRKRHPDSPPSQEDPVKLLEQLSAAKLRYKSLSAQLEKITVEQKESIASIQSTLANTMKMVQQLQQHTDLKLLPLSEEEQTSLQQLEYKV</sequence>
<dbReference type="PANTHER" id="PTHR32017">
    <property type="entry name" value="SPINDLE AND KINETOCHORE-ASSOCIATED PROTEIN 2"/>
    <property type="match status" value="1"/>
</dbReference>
<dbReference type="GO" id="GO:0000940">
    <property type="term" value="C:outer kinetochore"/>
    <property type="evidence" value="ECO:0007669"/>
    <property type="project" value="InterPro"/>
</dbReference>
<dbReference type="InterPro" id="IPR026762">
    <property type="entry name" value="Ska2"/>
</dbReference>
<dbReference type="Proteomes" id="UP001066276">
    <property type="component" value="Chromosome 3_1"/>
</dbReference>
<evidence type="ECO:0000256" key="3">
    <source>
        <dbReference type="ARBA" id="ARBA00010684"/>
    </source>
</evidence>
<evidence type="ECO:0000256" key="1">
    <source>
        <dbReference type="ARBA" id="ARBA00004186"/>
    </source>
</evidence>
<keyword evidence="9" id="KW-0995">Kinetochore</keyword>
<feature type="domain" description="Ska2 N-terminal" evidence="14">
    <location>
        <begin position="2"/>
        <end position="116"/>
    </location>
</feature>
<gene>
    <name evidence="15" type="ORF">NDU88_002537</name>
</gene>
<keyword evidence="11" id="KW-0131">Cell cycle</keyword>
<comment type="caution">
    <text evidence="15">The sequence shown here is derived from an EMBL/GenBank/DDBJ whole genome shotgun (WGS) entry which is preliminary data.</text>
</comment>
<comment type="subcellular location">
    <subcellularLocation>
        <location evidence="2">Chromosome</location>
        <location evidence="2">Centromere</location>
        <location evidence="2">Kinetochore</location>
    </subcellularLocation>
    <subcellularLocation>
        <location evidence="1">Cytoplasm</location>
        <location evidence="1">Cytoskeleton</location>
        <location evidence="1">Spindle</location>
    </subcellularLocation>
</comment>